<feature type="domain" description="HTH cro/C1-type" evidence="2">
    <location>
        <begin position="23"/>
        <end position="78"/>
    </location>
</feature>
<dbReference type="Gene3D" id="1.10.260.40">
    <property type="entry name" value="lambda repressor-like DNA-binding domains"/>
    <property type="match status" value="1"/>
</dbReference>
<keyword evidence="1" id="KW-0238">DNA-binding</keyword>
<keyword evidence="4" id="KW-1185">Reference proteome</keyword>
<dbReference type="EMBL" id="JAWXVI010000001">
    <property type="protein sequence ID" value="MDX6187821.1"/>
    <property type="molecule type" value="Genomic_DNA"/>
</dbReference>
<comment type="caution">
    <text evidence="3">The sequence shown here is derived from an EMBL/GenBank/DDBJ whole genome shotgun (WGS) entry which is preliminary data.</text>
</comment>
<dbReference type="SMART" id="SM00530">
    <property type="entry name" value="HTH_XRE"/>
    <property type="match status" value="1"/>
</dbReference>
<evidence type="ECO:0000313" key="4">
    <source>
        <dbReference type="Proteomes" id="UP001273350"/>
    </source>
</evidence>
<dbReference type="SUPFAM" id="SSF47413">
    <property type="entry name" value="lambda repressor-like DNA-binding domains"/>
    <property type="match status" value="1"/>
</dbReference>
<evidence type="ECO:0000313" key="3">
    <source>
        <dbReference type="EMBL" id="MDX6187821.1"/>
    </source>
</evidence>
<dbReference type="InterPro" id="IPR050807">
    <property type="entry name" value="TransReg_Diox_bact_type"/>
</dbReference>
<reference evidence="3 4" key="1">
    <citation type="submission" date="2023-11" db="EMBL/GenBank/DDBJ databases">
        <title>Unpublished Manusciprt.</title>
        <authorList>
            <person name="Saticioglu I.B."/>
            <person name="Ay H."/>
            <person name="Ajmi N."/>
            <person name="Altun S."/>
            <person name="Duman M."/>
        </authorList>
    </citation>
    <scope>NUCLEOTIDE SEQUENCE [LARGE SCALE GENOMIC DNA]</scope>
    <source>
        <strain evidence="3 4">Fl-318</strain>
    </source>
</reference>
<dbReference type="PROSITE" id="PS50943">
    <property type="entry name" value="HTH_CROC1"/>
    <property type="match status" value="1"/>
</dbReference>
<dbReference type="InterPro" id="IPR010982">
    <property type="entry name" value="Lambda_DNA-bd_dom_sf"/>
</dbReference>
<sequence length="80" mass="9064">MMQFYHVEEKDLKKVQVAVGATIRKIREGNTQFSQSKLAIEIGMSENQVSRIERGETNPTVKTLSIIAKALNVNIKDLFE</sequence>
<accession>A0ABU4R5F3</accession>
<dbReference type="InterPro" id="IPR001387">
    <property type="entry name" value="Cro/C1-type_HTH"/>
</dbReference>
<organism evidence="3 4">
    <name type="scientific">Flavobacterium cupriresistens</name>
    <dbReference type="NCBI Taxonomy" id="2893885"/>
    <lineage>
        <taxon>Bacteria</taxon>
        <taxon>Pseudomonadati</taxon>
        <taxon>Bacteroidota</taxon>
        <taxon>Flavobacteriia</taxon>
        <taxon>Flavobacteriales</taxon>
        <taxon>Flavobacteriaceae</taxon>
        <taxon>Flavobacterium</taxon>
    </lineage>
</organism>
<name>A0ABU4R5F3_9FLAO</name>
<evidence type="ECO:0000259" key="2">
    <source>
        <dbReference type="PROSITE" id="PS50943"/>
    </source>
</evidence>
<dbReference type="Proteomes" id="UP001273350">
    <property type="component" value="Unassembled WGS sequence"/>
</dbReference>
<dbReference type="RefSeq" id="WP_230002728.1">
    <property type="nucleotide sequence ID" value="NZ_CP087134.1"/>
</dbReference>
<dbReference type="PANTHER" id="PTHR46797:SF1">
    <property type="entry name" value="METHYLPHOSPHONATE SYNTHASE"/>
    <property type="match status" value="1"/>
</dbReference>
<dbReference type="Pfam" id="PF01381">
    <property type="entry name" value="HTH_3"/>
    <property type="match status" value="1"/>
</dbReference>
<proteinExistence type="predicted"/>
<gene>
    <name evidence="3" type="ORF">SGQ83_00525</name>
</gene>
<dbReference type="CDD" id="cd00093">
    <property type="entry name" value="HTH_XRE"/>
    <property type="match status" value="1"/>
</dbReference>
<dbReference type="PANTHER" id="PTHR46797">
    <property type="entry name" value="HTH-TYPE TRANSCRIPTIONAL REGULATOR"/>
    <property type="match status" value="1"/>
</dbReference>
<protein>
    <submittedName>
        <fullName evidence="3">Helix-turn-helix transcriptional regulator</fullName>
    </submittedName>
</protein>
<evidence type="ECO:0000256" key="1">
    <source>
        <dbReference type="ARBA" id="ARBA00023125"/>
    </source>
</evidence>